<reference evidence="1" key="1">
    <citation type="journal article" date="2019" name="Sci. Rep.">
        <title>Draft genome of Tanacetum cinerariifolium, the natural source of mosquito coil.</title>
        <authorList>
            <person name="Yamashiro T."/>
            <person name="Shiraishi A."/>
            <person name="Satake H."/>
            <person name="Nakayama K."/>
        </authorList>
    </citation>
    <scope>NUCLEOTIDE SEQUENCE</scope>
</reference>
<sequence length="107" mass="11203">MFGEKLAVREVGAEHQNTVGFHEGVVAGGHTQQAGQAHIVGVIGLHALFAAQGVHHGRLQGLGRLQQLGVGAIAADTCQNRNFFARIEQLGGLRDFAFGRHDAAGVA</sequence>
<protein>
    <submittedName>
        <fullName evidence="1">Uncharacterized protein</fullName>
    </submittedName>
</protein>
<proteinExistence type="predicted"/>
<dbReference type="AlphaFoldDB" id="A0A699TBT1"/>
<dbReference type="EMBL" id="BKCJ011232672">
    <property type="protein sequence ID" value="GFD07627.1"/>
    <property type="molecule type" value="Genomic_DNA"/>
</dbReference>
<organism evidence="1">
    <name type="scientific">Tanacetum cinerariifolium</name>
    <name type="common">Dalmatian daisy</name>
    <name type="synonym">Chrysanthemum cinerariifolium</name>
    <dbReference type="NCBI Taxonomy" id="118510"/>
    <lineage>
        <taxon>Eukaryota</taxon>
        <taxon>Viridiplantae</taxon>
        <taxon>Streptophyta</taxon>
        <taxon>Embryophyta</taxon>
        <taxon>Tracheophyta</taxon>
        <taxon>Spermatophyta</taxon>
        <taxon>Magnoliopsida</taxon>
        <taxon>eudicotyledons</taxon>
        <taxon>Gunneridae</taxon>
        <taxon>Pentapetalae</taxon>
        <taxon>asterids</taxon>
        <taxon>campanulids</taxon>
        <taxon>Asterales</taxon>
        <taxon>Asteraceae</taxon>
        <taxon>Asteroideae</taxon>
        <taxon>Anthemideae</taxon>
        <taxon>Anthemidinae</taxon>
        <taxon>Tanacetum</taxon>
    </lineage>
</organism>
<evidence type="ECO:0000313" key="1">
    <source>
        <dbReference type="EMBL" id="GFD07627.1"/>
    </source>
</evidence>
<comment type="caution">
    <text evidence="1">The sequence shown here is derived from an EMBL/GenBank/DDBJ whole genome shotgun (WGS) entry which is preliminary data.</text>
</comment>
<name>A0A699TBT1_TANCI</name>
<gene>
    <name evidence="1" type="ORF">Tci_879596</name>
</gene>
<accession>A0A699TBT1</accession>